<proteinExistence type="predicted"/>
<evidence type="ECO:0000313" key="3">
    <source>
        <dbReference type="Proteomes" id="UP000001870"/>
    </source>
</evidence>
<dbReference type="GO" id="GO:0003676">
    <property type="term" value="F:nucleic acid binding"/>
    <property type="evidence" value="ECO:0007669"/>
    <property type="project" value="InterPro"/>
</dbReference>
<dbReference type="Gene3D" id="3.30.420.10">
    <property type="entry name" value="Ribonuclease H-like superfamily/Ribonuclease H"/>
    <property type="match status" value="1"/>
</dbReference>
<dbReference type="HOGENOM" id="CLU_094039_1_0_6"/>
<name>F2GC78_ALTMD</name>
<reference evidence="2 3" key="1">
    <citation type="journal article" date="2008" name="ISME J.">
        <title>Comparative genomics of two ecotypes of the marine planktonic copiotroph Alteromonas macleodii suggests alternative lifestyles associated with different kinds of particulate organic matter.</title>
        <authorList>
            <person name="Ivars-Martinez E."/>
            <person name="Martin-Cuadrado A.B."/>
            <person name="D'Auria G."/>
            <person name="Mira A."/>
            <person name="Ferriera S."/>
            <person name="Johnson J."/>
            <person name="Friedman R."/>
            <person name="Rodriguez-Valera F."/>
        </authorList>
    </citation>
    <scope>NUCLEOTIDE SEQUENCE [LARGE SCALE GENOMIC DNA]</scope>
    <source>
        <strain evidence="3">DSM 17117 / CIP 110805 / LMG 28347 / Deep ecotype</strain>
    </source>
</reference>
<dbReference type="Pfam" id="PF16473">
    <property type="entry name" value="Rv2179c-like"/>
    <property type="match status" value="1"/>
</dbReference>
<dbReference type="InterPro" id="IPR033390">
    <property type="entry name" value="Rv2179c-like"/>
</dbReference>
<dbReference type="KEGG" id="amc:MADE_1014500"/>
<evidence type="ECO:0000259" key="1">
    <source>
        <dbReference type="Pfam" id="PF16473"/>
    </source>
</evidence>
<keyword evidence="3" id="KW-1185">Reference proteome</keyword>
<feature type="domain" description="3'-5' exoribonuclease Rv2179c-like" evidence="1">
    <location>
        <begin position="3"/>
        <end position="177"/>
    </location>
</feature>
<gene>
    <name evidence="2" type="ordered locus">MADE_1014500</name>
</gene>
<dbReference type="InterPro" id="IPR036397">
    <property type="entry name" value="RNaseH_sf"/>
</dbReference>
<dbReference type="AlphaFoldDB" id="F2GC78"/>
<organism evidence="2 3">
    <name type="scientific">Alteromonas mediterranea (strain DSM 17117 / CIP 110805 / LMG 28347 / Deep ecotype)</name>
    <dbReference type="NCBI Taxonomy" id="1774373"/>
    <lineage>
        <taxon>Bacteria</taxon>
        <taxon>Pseudomonadati</taxon>
        <taxon>Pseudomonadota</taxon>
        <taxon>Gammaproteobacteria</taxon>
        <taxon>Alteromonadales</taxon>
        <taxon>Alteromonadaceae</taxon>
        <taxon>Alteromonas/Salinimonas group</taxon>
        <taxon>Alteromonas</taxon>
    </lineage>
</organism>
<reference evidence="2 3" key="2">
    <citation type="journal article" date="2015" name="Antonie Van Leeuwenhoek">
        <title>Ecophysiological diversity of a novel member of the genus Alteromonas, and description of Alteromonas mediterranea sp. nov.</title>
        <authorList>
            <person name="Ivanova E.P."/>
            <person name="Lopez-Perez M."/>
            <person name="Zabalos M."/>
            <person name="Nguyen S.H."/>
            <person name="Webb H.K."/>
            <person name="Ryan J."/>
            <person name="Lagutin K."/>
            <person name="Vyssotski M."/>
            <person name="Crawford R.J."/>
            <person name="Rodriguez-Valera F."/>
        </authorList>
    </citation>
    <scope>NUCLEOTIDE SEQUENCE [LARGE SCALE GENOMIC DNA]</scope>
    <source>
        <strain evidence="3">DSM 17117 / CIP 110805 / LMG 28347 / Deep ecotype</strain>
    </source>
</reference>
<dbReference type="Proteomes" id="UP000001870">
    <property type="component" value="Chromosome"/>
</dbReference>
<evidence type="ECO:0000313" key="2">
    <source>
        <dbReference type="EMBL" id="AEA99034.2"/>
    </source>
</evidence>
<protein>
    <submittedName>
        <fullName evidence="2">ATPase</fullName>
    </submittedName>
</protein>
<dbReference type="SUPFAM" id="SSF53098">
    <property type="entry name" value="Ribonuclease H-like"/>
    <property type="match status" value="1"/>
</dbReference>
<sequence length="190" mass="21334">MKDVMIDIETVGTQPYSAIVSIGAVFFDPFTGETGRTFYDVISLDSCIKHGLVMDPSTIQWWIKQDKEAAKVFFGFKRNLPDVMTSFTEFLTAEGITKKSVKPWGNGASFDITLLECAYKVVGQEHPWEFWNVRDVRTVVAMGEGISDAKNTIPRAGTYHNALDDSVHQVKYVSEIMRVLREGKEVNPGM</sequence>
<dbReference type="EMBL" id="CP001103">
    <property type="protein sequence ID" value="AEA99034.2"/>
    <property type="molecule type" value="Genomic_DNA"/>
</dbReference>
<dbReference type="InterPro" id="IPR012337">
    <property type="entry name" value="RNaseH-like_sf"/>
</dbReference>
<accession>F2GC78</accession>